<protein>
    <submittedName>
        <fullName evidence="3">Uncharacterized protein</fullName>
    </submittedName>
</protein>
<feature type="coiled-coil region" evidence="1">
    <location>
        <begin position="992"/>
        <end position="1047"/>
    </location>
</feature>
<sequence>MEIGKLIRFHDERFFEGAVQLRWVQTHKEKARQAAEAFVFHGPRYHAVGAAENEGIEGGYRLKDSASFVRDLLGSIQAGWRGEEENPYWMVVAGYGSGKSHLALTCAALLGKQDVTESVLGHIEQADAVLGAEVRGQVKRLAKPVLVLPLDGMAGFHLGNALSQAVFAQLHHYGVDAGPIRDLSPRFQTAEQFVERNFGFRADSFAQHLPEVDAADICARLRDNDEATYEAVDAVYTDANGAPIPVVGQESAQELINLLCEVYCGPDGAFSSVVILFDEFGRYLEYAAAQPRLAGDAALQQIFQGVQDNSSKVRFIGFIQYELKAYLKRFGSADLRQLQRYITRFDAAQKWYLSTNLETIFAHMIGKNEVELTPIWRQAQADKGWQSSWQCLSQSLPGFARLPVWGEYERFSRVIAQGCWPLHPLATWFLTRQSDVVQSRSALTFIKDVIQRTATEDALTEGRLRQISAAELVLQKSMLDELIAAERETGATVAETLQVLLEKFQAHLNVEQQRVLAGVAILAKMRIGKQGPEAMDLLIGEAAALEPQTVDAALQVLGQELGALEWNRDLGQYELIADAASRGQFQQWLRKKQAGLTTDAVRDLFIRRGAKDGGLGKIDTGFGLSRDIRTTEWFFEAQFADVRNVENTVQAAFQEWEKASAPNEARGRVVYLYLHTDDNLEAAYAKIQASLQAGLGRTGQAKAPVWVIGLVDRQGLIAEHLGRLHIFDESSLDETERFRRFIHEERNRSQQALKEAAEAARNERDFWIAGFVEEPAGRLMAVGEAIFAAVYPQALPFPFDGFATANGGGPADAALLMRSLATRQVNGDWVTSQIPRLRNRVNELLVKSWRALLSDGRLVAPTEQKVKAVYLRLQQCHQDQPERTLWTSYQALIAPPYGMNASSASLLLGLLLGGANPPRRMAQRGELVASSDWIAAAFSPQKHYLKPETLESSTLRFLSEDAESRWRSFLDSWEGEENYQRRVDIGAQAELMRRVDSLLEIFEERYKRLREKSDEAREKLLTARANLDKLEKRIEKAERSNEVGELLKFGSALSRQREEMEDSRYWPEVYVAECDKLLSPLTEMVSARIADWIQKQSCNSAAQVPDFRHRMEKAVASLKDLDFKREADNLERQSQRAIMQVDERQKFKLTLDESADYPRQPDPTESTPVRELKDGIAHGERLIAGIQAAQAVLNPDEIAARINAIKQRQGRLNVQLEKQTKALGCSIPSYWKTRQRCRRICSKPGVCAGFSSAHRTSARLMICCLYLNASKRILTHGRILMSARNV</sequence>
<dbReference type="EMBL" id="QJPH01000408">
    <property type="protein sequence ID" value="PZN74909.1"/>
    <property type="molecule type" value="Genomic_DNA"/>
</dbReference>
<organism evidence="3 4">
    <name type="scientific">Candidatus Methylumidiphilus alinenensis</name>
    <dbReference type="NCBI Taxonomy" id="2202197"/>
    <lineage>
        <taxon>Bacteria</taxon>
        <taxon>Pseudomonadati</taxon>
        <taxon>Pseudomonadota</taxon>
        <taxon>Gammaproteobacteria</taxon>
        <taxon>Methylococcales</taxon>
        <taxon>Candidatus Methylumidiphilus</taxon>
    </lineage>
</organism>
<evidence type="ECO:0000256" key="2">
    <source>
        <dbReference type="SAM" id="MobiDB-lite"/>
    </source>
</evidence>
<dbReference type="Proteomes" id="UP000249396">
    <property type="component" value="Unassembled WGS sequence"/>
</dbReference>
<evidence type="ECO:0000313" key="4">
    <source>
        <dbReference type="Proteomes" id="UP000249396"/>
    </source>
</evidence>
<reference evidence="3 4" key="1">
    <citation type="journal article" date="2018" name="Aquat. Microb. Ecol.">
        <title>Gammaproteobacterial methanotrophs dominate.</title>
        <authorList>
            <person name="Rissanen A.J."/>
            <person name="Saarenheimo J."/>
            <person name="Tiirola M."/>
            <person name="Peura S."/>
            <person name="Aalto S.L."/>
            <person name="Karvinen A."/>
            <person name="Nykanen H."/>
        </authorList>
    </citation>
    <scope>NUCLEOTIDE SEQUENCE [LARGE SCALE GENOMIC DNA]</scope>
    <source>
        <strain evidence="3">AMbin10</strain>
    </source>
</reference>
<feature type="region of interest" description="Disordered" evidence="2">
    <location>
        <begin position="1150"/>
        <end position="1169"/>
    </location>
</feature>
<evidence type="ECO:0000313" key="3">
    <source>
        <dbReference type="EMBL" id="PZN74909.1"/>
    </source>
</evidence>
<comment type="caution">
    <text evidence="3">The sequence shown here is derived from an EMBL/GenBank/DDBJ whole genome shotgun (WGS) entry which is preliminary data.</text>
</comment>
<gene>
    <name evidence="3" type="ORF">DM484_20065</name>
</gene>
<evidence type="ECO:0000256" key="1">
    <source>
        <dbReference type="SAM" id="Coils"/>
    </source>
</evidence>
<keyword evidence="1" id="KW-0175">Coiled coil</keyword>
<accession>A0A2W4QXX5</accession>
<name>A0A2W4QXX5_9GAMM</name>
<proteinExistence type="predicted"/>